<dbReference type="GO" id="GO:0006310">
    <property type="term" value="P:DNA recombination"/>
    <property type="evidence" value="ECO:0007669"/>
    <property type="project" value="UniProtKB-KW"/>
</dbReference>
<dbReference type="InterPro" id="IPR010095">
    <property type="entry name" value="Cas12f1-like_TNB"/>
</dbReference>
<evidence type="ECO:0000256" key="1">
    <source>
        <dbReference type="ARBA" id="ARBA00008761"/>
    </source>
</evidence>
<dbReference type="PATRIC" id="fig|29488.15.peg.1296"/>
<evidence type="ECO:0000256" key="4">
    <source>
        <dbReference type="ARBA" id="ARBA00023125"/>
    </source>
</evidence>
<dbReference type="NCBIfam" id="NF040570">
    <property type="entry name" value="guided_TnpB"/>
    <property type="match status" value="1"/>
</dbReference>
<evidence type="ECO:0000256" key="6">
    <source>
        <dbReference type="SAM" id="MobiDB-lite"/>
    </source>
</evidence>
<comment type="caution">
    <text evidence="9">The sequence shown here is derived from an EMBL/GenBank/DDBJ whole genome shotgun (WGS) entry which is preliminary data.</text>
</comment>
<evidence type="ECO:0000256" key="3">
    <source>
        <dbReference type="ARBA" id="ARBA00022578"/>
    </source>
</evidence>
<dbReference type="PANTHER" id="PTHR30405">
    <property type="entry name" value="TRANSPOSASE"/>
    <property type="match status" value="1"/>
</dbReference>
<feature type="domain" description="Probable transposase IS891/IS1136/IS1341" evidence="7">
    <location>
        <begin position="2"/>
        <end position="80"/>
    </location>
</feature>
<dbReference type="GO" id="GO:0032196">
    <property type="term" value="P:transposition"/>
    <property type="evidence" value="ECO:0007669"/>
    <property type="project" value="UniProtKB-KW"/>
</dbReference>
<keyword evidence="10" id="KW-1185">Reference proteome</keyword>
<feature type="domain" description="Cas12f1-like TNB" evidence="8">
    <location>
        <begin position="92"/>
        <end position="159"/>
    </location>
</feature>
<comment type="similarity">
    <text evidence="2">In the N-terminal section; belongs to the transposase 2 family.</text>
</comment>
<proteinExistence type="inferred from homology"/>
<protein>
    <submittedName>
        <fullName evidence="9">Putative transposase DNA-binding domain protein</fullName>
    </submittedName>
</protein>
<evidence type="ECO:0000313" key="9">
    <source>
        <dbReference type="EMBL" id="OCA55737.1"/>
    </source>
</evidence>
<dbReference type="PANTHER" id="PTHR30405:SF25">
    <property type="entry name" value="RNA-GUIDED DNA ENDONUCLEASE INSQ-RELATED"/>
    <property type="match status" value="1"/>
</dbReference>
<evidence type="ECO:0000259" key="8">
    <source>
        <dbReference type="Pfam" id="PF07282"/>
    </source>
</evidence>
<comment type="similarity">
    <text evidence="1">In the C-terminal section; belongs to the transposase 35 family.</text>
</comment>
<keyword evidence="3" id="KW-0815">Transposition</keyword>
<evidence type="ECO:0000313" key="10">
    <source>
        <dbReference type="Proteomes" id="UP000092665"/>
    </source>
</evidence>
<gene>
    <name evidence="9" type="ORF">Phpb_01188</name>
</gene>
<keyword evidence="4 9" id="KW-0238">DNA-binding</keyword>
<dbReference type="NCBIfam" id="TIGR01766">
    <property type="entry name" value="IS200/IS605 family accessory protein TnpB-like domain"/>
    <property type="match status" value="1"/>
</dbReference>
<evidence type="ECO:0000259" key="7">
    <source>
        <dbReference type="Pfam" id="PF01385"/>
    </source>
</evidence>
<dbReference type="AlphaFoldDB" id="A0A1B8YL06"/>
<reference evidence="10" key="1">
    <citation type="submission" date="2015-11" db="EMBL/GenBank/DDBJ databases">
        <authorList>
            <person name="Tobias N.J."/>
            <person name="Mishra B."/>
            <person name="Gupta D.K."/>
            <person name="Thines M."/>
            <person name="Stinear T.P."/>
            <person name="Bode H.B."/>
        </authorList>
    </citation>
    <scope>NUCLEOTIDE SEQUENCE [LARGE SCALE GENOMIC DNA]</scope>
    <source>
        <strain evidence="10">PB45.5</strain>
    </source>
</reference>
<dbReference type="Pfam" id="PF07282">
    <property type="entry name" value="Cas12f1-like_TNB"/>
    <property type="match status" value="1"/>
</dbReference>
<evidence type="ECO:0000256" key="5">
    <source>
        <dbReference type="ARBA" id="ARBA00023172"/>
    </source>
</evidence>
<dbReference type="Pfam" id="PF01385">
    <property type="entry name" value="OrfB_IS605"/>
    <property type="match status" value="1"/>
</dbReference>
<sequence length="190" mass="21147">MANPRHLINAGRNLRRKQKALSRKQKGGANRRKARQRLAAVHERVANARADFQHKLSRTMVDENQAIIVETLKSANMMKNPRLARAIGDAGWHGFIKKLEYKAAEKGVHLVKLDQWFASSKTCHCCGHKMPELPLHKRSWPCPCCGVEHDRDINAALNIERKGIQELQAAGLVVSAHGGQRKSVASTVAA</sequence>
<dbReference type="InterPro" id="IPR001959">
    <property type="entry name" value="Transposase"/>
</dbReference>
<dbReference type="EMBL" id="LOIC01000024">
    <property type="protein sequence ID" value="OCA55737.1"/>
    <property type="molecule type" value="Genomic_DNA"/>
</dbReference>
<name>A0A1B8YL06_9GAMM</name>
<dbReference type="GO" id="GO:0003677">
    <property type="term" value="F:DNA binding"/>
    <property type="evidence" value="ECO:0007669"/>
    <property type="project" value="UniProtKB-KW"/>
</dbReference>
<keyword evidence="5" id="KW-0233">DNA recombination</keyword>
<feature type="region of interest" description="Disordered" evidence="6">
    <location>
        <begin position="14"/>
        <end position="34"/>
    </location>
</feature>
<dbReference type="Proteomes" id="UP000092665">
    <property type="component" value="Unassembled WGS sequence"/>
</dbReference>
<dbReference type="InterPro" id="IPR051399">
    <property type="entry name" value="RNA-guided_DNA_endo/Transpos"/>
</dbReference>
<organism evidence="9 10">
    <name type="scientific">Photorhabdus namnaonensis</name>
    <dbReference type="NCBI Taxonomy" id="1851568"/>
    <lineage>
        <taxon>Bacteria</taxon>
        <taxon>Pseudomonadati</taxon>
        <taxon>Pseudomonadota</taxon>
        <taxon>Gammaproteobacteria</taxon>
        <taxon>Enterobacterales</taxon>
        <taxon>Morganellaceae</taxon>
        <taxon>Photorhabdus</taxon>
    </lineage>
</organism>
<evidence type="ECO:0000256" key="2">
    <source>
        <dbReference type="ARBA" id="ARBA00011044"/>
    </source>
</evidence>
<accession>A0A1B8YL06</accession>